<dbReference type="EC" id="2.7.1.107" evidence="13"/>
<dbReference type="Pfam" id="PF00781">
    <property type="entry name" value="DAGK_cat"/>
    <property type="match status" value="1"/>
</dbReference>
<evidence type="ECO:0000313" key="14">
    <source>
        <dbReference type="Proteomes" id="UP000315471"/>
    </source>
</evidence>
<dbReference type="Pfam" id="PF19279">
    <property type="entry name" value="YegS_C"/>
    <property type="match status" value="1"/>
</dbReference>
<dbReference type="Proteomes" id="UP000315471">
    <property type="component" value="Unassembled WGS sequence"/>
</dbReference>
<dbReference type="Gene3D" id="2.60.200.40">
    <property type="match status" value="1"/>
</dbReference>
<name>A0A5C6E3T7_9BACT</name>
<comment type="cofactor">
    <cofactor evidence="1">
        <name>Mg(2+)</name>
        <dbReference type="ChEBI" id="CHEBI:18420"/>
    </cofactor>
</comment>
<evidence type="ECO:0000256" key="10">
    <source>
        <dbReference type="ARBA" id="ARBA00023209"/>
    </source>
</evidence>
<organism evidence="13 14">
    <name type="scientific">Novipirellula aureliae</name>
    <dbReference type="NCBI Taxonomy" id="2527966"/>
    <lineage>
        <taxon>Bacteria</taxon>
        <taxon>Pseudomonadati</taxon>
        <taxon>Planctomycetota</taxon>
        <taxon>Planctomycetia</taxon>
        <taxon>Pirellulales</taxon>
        <taxon>Pirellulaceae</taxon>
        <taxon>Novipirellula</taxon>
    </lineage>
</organism>
<dbReference type="InterPro" id="IPR050187">
    <property type="entry name" value="Lipid_Phosphate_FormReg"/>
</dbReference>
<dbReference type="InterPro" id="IPR045540">
    <property type="entry name" value="YegS/DAGK_C"/>
</dbReference>
<keyword evidence="14" id="KW-1185">Reference proteome</keyword>
<evidence type="ECO:0000256" key="4">
    <source>
        <dbReference type="ARBA" id="ARBA00022723"/>
    </source>
</evidence>
<dbReference type="InterPro" id="IPR016064">
    <property type="entry name" value="NAD/diacylglycerol_kinase_sf"/>
</dbReference>
<evidence type="ECO:0000256" key="5">
    <source>
        <dbReference type="ARBA" id="ARBA00022741"/>
    </source>
</evidence>
<dbReference type="InterPro" id="IPR001206">
    <property type="entry name" value="Diacylglycerol_kinase_cat_dom"/>
</dbReference>
<dbReference type="PANTHER" id="PTHR12358">
    <property type="entry name" value="SPHINGOSINE KINASE"/>
    <property type="match status" value="1"/>
</dbReference>
<evidence type="ECO:0000256" key="2">
    <source>
        <dbReference type="ARBA" id="ARBA00022516"/>
    </source>
</evidence>
<evidence type="ECO:0000313" key="13">
    <source>
        <dbReference type="EMBL" id="TWU43490.1"/>
    </source>
</evidence>
<accession>A0A5C6E3T7</accession>
<feature type="domain" description="DAGKc" evidence="12">
    <location>
        <begin position="1"/>
        <end position="122"/>
    </location>
</feature>
<keyword evidence="5" id="KW-0547">Nucleotide-binding</keyword>
<evidence type="ECO:0000256" key="6">
    <source>
        <dbReference type="ARBA" id="ARBA00022777"/>
    </source>
</evidence>
<dbReference type="PANTHER" id="PTHR12358:SF106">
    <property type="entry name" value="LIPID KINASE YEGS"/>
    <property type="match status" value="1"/>
</dbReference>
<evidence type="ECO:0000256" key="7">
    <source>
        <dbReference type="ARBA" id="ARBA00022840"/>
    </source>
</evidence>
<dbReference type="AlphaFoldDB" id="A0A5C6E3T7"/>
<keyword evidence="3 13" id="KW-0808">Transferase</keyword>
<keyword evidence="2" id="KW-0444">Lipid biosynthesis</keyword>
<comment type="caution">
    <text evidence="13">The sequence shown here is derived from an EMBL/GenBank/DDBJ whole genome shotgun (WGS) entry which is preliminary data.</text>
</comment>
<protein>
    <submittedName>
        <fullName evidence="13">Diacylglycerol kinase</fullName>
        <ecNumber evidence="13">2.7.1.107</ecNumber>
    </submittedName>
</protein>
<sequence>MKTYLLANSKSGGWDRVKTQLATLADATGIEIIHMDQGALEHSLPDSGRLVVAGGDGTLSRVVNAVAEKLDRFEFALLPTGTGNDLARSLDLYGAPIEDDWQRAISSPTTTIDVIRVTNGRSLYLLNAATGGFGGMVSTDVTTDDKRRWGAMAYWLTAFSKLTSLEESSIRLELDSETIELKTLGLGIANGCYVGGGFPVAPKAKLDDGLLDITTVPNLPTIELLAAGVDFMLGREHDPNLVRMFQSSRVRVIADPTMPYSLDGETMQGLDALFEVVSGALQIVAGENPVAL</sequence>
<keyword evidence="9" id="KW-0443">Lipid metabolism</keyword>
<keyword evidence="8" id="KW-0460">Magnesium</keyword>
<evidence type="ECO:0000256" key="8">
    <source>
        <dbReference type="ARBA" id="ARBA00022842"/>
    </source>
</evidence>
<dbReference type="OrthoDB" id="142078at2"/>
<dbReference type="NCBIfam" id="TIGR00147">
    <property type="entry name" value="YegS/Rv2252/BmrU family lipid kinase"/>
    <property type="match status" value="1"/>
</dbReference>
<dbReference type="Gene3D" id="3.40.50.10330">
    <property type="entry name" value="Probable inorganic polyphosphate/atp-NAD kinase, domain 1"/>
    <property type="match status" value="1"/>
</dbReference>
<gene>
    <name evidence="13" type="primary">dagK_2</name>
    <name evidence="13" type="ORF">Q31b_25310</name>
</gene>
<proteinExistence type="predicted"/>
<keyword evidence="11" id="KW-1208">Phospholipid metabolism</keyword>
<reference evidence="13 14" key="1">
    <citation type="submission" date="2019-02" db="EMBL/GenBank/DDBJ databases">
        <title>Deep-cultivation of Planctomycetes and their phenomic and genomic characterization uncovers novel biology.</title>
        <authorList>
            <person name="Wiegand S."/>
            <person name="Jogler M."/>
            <person name="Boedeker C."/>
            <person name="Pinto D."/>
            <person name="Vollmers J."/>
            <person name="Rivas-Marin E."/>
            <person name="Kohn T."/>
            <person name="Peeters S.H."/>
            <person name="Heuer A."/>
            <person name="Rast P."/>
            <person name="Oberbeckmann S."/>
            <person name="Bunk B."/>
            <person name="Jeske O."/>
            <person name="Meyerdierks A."/>
            <person name="Storesund J.E."/>
            <person name="Kallscheuer N."/>
            <person name="Luecker S."/>
            <person name="Lage O.M."/>
            <person name="Pohl T."/>
            <person name="Merkel B.J."/>
            <person name="Hornburger P."/>
            <person name="Mueller R.-W."/>
            <person name="Bruemmer F."/>
            <person name="Labrenz M."/>
            <person name="Spormann A.M."/>
            <person name="Op Den Camp H."/>
            <person name="Overmann J."/>
            <person name="Amann R."/>
            <person name="Jetten M.S.M."/>
            <person name="Mascher T."/>
            <person name="Medema M.H."/>
            <person name="Devos D.P."/>
            <person name="Kaster A.-K."/>
            <person name="Ovreas L."/>
            <person name="Rohde M."/>
            <person name="Galperin M.Y."/>
            <person name="Jogler C."/>
        </authorList>
    </citation>
    <scope>NUCLEOTIDE SEQUENCE [LARGE SCALE GENOMIC DNA]</scope>
    <source>
        <strain evidence="13 14">Q31b</strain>
    </source>
</reference>
<dbReference type="PROSITE" id="PS50146">
    <property type="entry name" value="DAGK"/>
    <property type="match status" value="1"/>
</dbReference>
<dbReference type="EMBL" id="SJPY01000003">
    <property type="protein sequence ID" value="TWU43490.1"/>
    <property type="molecule type" value="Genomic_DNA"/>
</dbReference>
<evidence type="ECO:0000256" key="1">
    <source>
        <dbReference type="ARBA" id="ARBA00001946"/>
    </source>
</evidence>
<dbReference type="GO" id="GO:0005524">
    <property type="term" value="F:ATP binding"/>
    <property type="evidence" value="ECO:0007669"/>
    <property type="project" value="UniProtKB-KW"/>
</dbReference>
<dbReference type="RefSeq" id="WP_146599906.1">
    <property type="nucleotide sequence ID" value="NZ_SJPY01000003.1"/>
</dbReference>
<dbReference type="GO" id="GO:0005886">
    <property type="term" value="C:plasma membrane"/>
    <property type="evidence" value="ECO:0007669"/>
    <property type="project" value="TreeGrafter"/>
</dbReference>
<keyword evidence="4" id="KW-0479">Metal-binding</keyword>
<dbReference type="GO" id="GO:0046872">
    <property type="term" value="F:metal ion binding"/>
    <property type="evidence" value="ECO:0007669"/>
    <property type="project" value="UniProtKB-KW"/>
</dbReference>
<dbReference type="GO" id="GO:0008654">
    <property type="term" value="P:phospholipid biosynthetic process"/>
    <property type="evidence" value="ECO:0007669"/>
    <property type="project" value="UniProtKB-KW"/>
</dbReference>
<evidence type="ECO:0000256" key="9">
    <source>
        <dbReference type="ARBA" id="ARBA00023098"/>
    </source>
</evidence>
<keyword evidence="10" id="KW-0594">Phospholipid biosynthesis</keyword>
<evidence type="ECO:0000256" key="11">
    <source>
        <dbReference type="ARBA" id="ARBA00023264"/>
    </source>
</evidence>
<evidence type="ECO:0000259" key="12">
    <source>
        <dbReference type="PROSITE" id="PS50146"/>
    </source>
</evidence>
<dbReference type="InterPro" id="IPR005218">
    <property type="entry name" value="Diacylglycerol/lipid_kinase"/>
</dbReference>
<dbReference type="GO" id="GO:0004143">
    <property type="term" value="F:ATP-dependent diacylglycerol kinase activity"/>
    <property type="evidence" value="ECO:0007669"/>
    <property type="project" value="UniProtKB-EC"/>
</dbReference>
<keyword evidence="7" id="KW-0067">ATP-binding</keyword>
<keyword evidence="6 13" id="KW-0418">Kinase</keyword>
<dbReference type="InterPro" id="IPR017438">
    <property type="entry name" value="ATP-NAD_kinase_N"/>
</dbReference>
<evidence type="ECO:0000256" key="3">
    <source>
        <dbReference type="ARBA" id="ARBA00022679"/>
    </source>
</evidence>
<dbReference type="SUPFAM" id="SSF111331">
    <property type="entry name" value="NAD kinase/diacylglycerol kinase-like"/>
    <property type="match status" value="1"/>
</dbReference>